<name>A0ABQ9GHU1_9NEOP</name>
<reference evidence="2 3" key="1">
    <citation type="submission" date="2023-02" db="EMBL/GenBank/DDBJ databases">
        <title>LHISI_Scaffold_Assembly.</title>
        <authorList>
            <person name="Stuart O.P."/>
            <person name="Cleave R."/>
            <person name="Magrath M.J.L."/>
            <person name="Mikheyev A.S."/>
        </authorList>
    </citation>
    <scope>NUCLEOTIDE SEQUENCE [LARGE SCALE GENOMIC DNA]</scope>
    <source>
        <strain evidence="2">Daus_M_001</strain>
        <tissue evidence="2">Leg muscle</tissue>
    </source>
</reference>
<feature type="region of interest" description="Disordered" evidence="1">
    <location>
        <begin position="846"/>
        <end position="882"/>
    </location>
</feature>
<gene>
    <name evidence="2" type="ORF">PR048_027911</name>
</gene>
<feature type="compositionally biased region" description="Polar residues" evidence="1">
    <location>
        <begin position="573"/>
        <end position="585"/>
    </location>
</feature>
<protein>
    <submittedName>
        <fullName evidence="2">Uncharacterized protein</fullName>
    </submittedName>
</protein>
<evidence type="ECO:0000313" key="2">
    <source>
        <dbReference type="EMBL" id="KAJ8871585.1"/>
    </source>
</evidence>
<organism evidence="2 3">
    <name type="scientific">Dryococelus australis</name>
    <dbReference type="NCBI Taxonomy" id="614101"/>
    <lineage>
        <taxon>Eukaryota</taxon>
        <taxon>Metazoa</taxon>
        <taxon>Ecdysozoa</taxon>
        <taxon>Arthropoda</taxon>
        <taxon>Hexapoda</taxon>
        <taxon>Insecta</taxon>
        <taxon>Pterygota</taxon>
        <taxon>Neoptera</taxon>
        <taxon>Polyneoptera</taxon>
        <taxon>Phasmatodea</taxon>
        <taxon>Verophasmatodea</taxon>
        <taxon>Anareolatae</taxon>
        <taxon>Phasmatidae</taxon>
        <taxon>Eurycanthinae</taxon>
        <taxon>Dryococelus</taxon>
    </lineage>
</organism>
<feature type="region of interest" description="Disordered" evidence="1">
    <location>
        <begin position="566"/>
        <end position="589"/>
    </location>
</feature>
<accession>A0ABQ9GHU1</accession>
<dbReference type="EMBL" id="JARBHB010000012">
    <property type="protein sequence ID" value="KAJ8871585.1"/>
    <property type="molecule type" value="Genomic_DNA"/>
</dbReference>
<evidence type="ECO:0000256" key="1">
    <source>
        <dbReference type="SAM" id="MobiDB-lite"/>
    </source>
</evidence>
<proteinExistence type="predicted"/>
<dbReference type="Proteomes" id="UP001159363">
    <property type="component" value="Chromosome 11"/>
</dbReference>
<evidence type="ECO:0000313" key="3">
    <source>
        <dbReference type="Proteomes" id="UP001159363"/>
    </source>
</evidence>
<sequence length="935" mass="103269">MATAVSPLAKDDVYTRPTVNLRSKAHSPGGAWLAGWRHVVKVTYEGGEGSHRFRGRQAAPILAYQQASPADMRRGARQTANIFSTSYGTVGFDFRSTCRDSSHTLLQAPWNQALRSLTYNENVVCNLARPTQRVIDRDRRNAIAGIVKAQELELTHTPTHVRDDVKSHTGRLRTSRAQNGGGKIPAHLIVARSLDQTYGVLHPLRRTGTGISSEPTKCSGVYRIDDRGCRLVQVITADRHATVRHITRQSYVGPQEHDDSHAIFPASQSFFHTTKQTKVLRLTVAAAGGGGGDAPRLTSAGRACWSASMGAAGPLPPTKSMTAFPSLVRHLDHVTPTRHPTPVVDSLHGTNAECAVDVCSHNTHVPANPSHPTAPRPLALFVLCGESSRGTTKRAHTKGNRAMHLISGDSPGSAALSLYSLFTDIQNPVSVGSVFADSDACWQLTLLSSIFRFYWGIGGKPSNSGTSPTREVCKHLSGVEKKISSVPSNCRGDHYLEISTAFEAETHGSRKDDTVTHTKCTITAKSKCLNWRGGLVALRVPRPEEENEVRLEQSRNARGQREIPYRTGRPAASSGTIPTCENPSVTRPEIEPGSTWWEASSLAAQSPRPLLGMGNRVFETNCKTQLIKVGGSIQFLFRSPCSHRAHECTEARRRGSSFDVPFLLLFARGSANLPCAPTGYCVPRGFAAGWQVKVKNEQQQNVVVRETRRLRETPPARGKDDHYRIMKRLHSRGYKVTSEAVTTFIIDLICTCFHGRKLFPLRTRTRHEHSERGNEINPVGAMDIWLTCQLIRQQSPKPCLVPDTLVHRAETPLLQITQAIRPEAEEYPRRRNEARMEQRRKWEIPEKTHRPPASSGTIPICENPGVTKPGIEPGSPLWETDSLTAETPRPLLNYSSWHVNRYFRSSYTSVARPSGGYVIFNQSQDKLFSIRPSAK</sequence>
<comment type="caution">
    <text evidence="2">The sequence shown here is derived from an EMBL/GenBank/DDBJ whole genome shotgun (WGS) entry which is preliminary data.</text>
</comment>
<keyword evidence="3" id="KW-1185">Reference proteome</keyword>